<dbReference type="PROSITE" id="PS51082">
    <property type="entry name" value="WH2"/>
    <property type="match status" value="1"/>
</dbReference>
<evidence type="ECO:0000256" key="1">
    <source>
        <dbReference type="SAM" id="MobiDB-lite"/>
    </source>
</evidence>
<dbReference type="GO" id="GO:0003779">
    <property type="term" value="F:actin binding"/>
    <property type="evidence" value="ECO:0007669"/>
    <property type="project" value="InterPro"/>
</dbReference>
<dbReference type="AlphaFoldDB" id="A0A915E2I9"/>
<evidence type="ECO:0000259" key="2">
    <source>
        <dbReference type="PROSITE" id="PS51082"/>
    </source>
</evidence>
<feature type="region of interest" description="Disordered" evidence="1">
    <location>
        <begin position="104"/>
        <end position="172"/>
    </location>
</feature>
<feature type="compositionally biased region" description="Polar residues" evidence="1">
    <location>
        <begin position="104"/>
        <end position="118"/>
    </location>
</feature>
<organism evidence="3 4">
    <name type="scientific">Ditylenchus dipsaci</name>
    <dbReference type="NCBI Taxonomy" id="166011"/>
    <lineage>
        <taxon>Eukaryota</taxon>
        <taxon>Metazoa</taxon>
        <taxon>Ecdysozoa</taxon>
        <taxon>Nematoda</taxon>
        <taxon>Chromadorea</taxon>
        <taxon>Rhabditida</taxon>
        <taxon>Tylenchina</taxon>
        <taxon>Tylenchomorpha</taxon>
        <taxon>Sphaerularioidea</taxon>
        <taxon>Anguinidae</taxon>
        <taxon>Anguininae</taxon>
        <taxon>Ditylenchus</taxon>
    </lineage>
</organism>
<feature type="domain" description="WH2" evidence="2">
    <location>
        <begin position="169"/>
        <end position="186"/>
    </location>
</feature>
<feature type="region of interest" description="Disordered" evidence="1">
    <location>
        <begin position="30"/>
        <end position="59"/>
    </location>
</feature>
<proteinExistence type="predicted"/>
<dbReference type="WBParaSite" id="jg25174">
    <property type="protein sequence ID" value="jg25174"/>
    <property type="gene ID" value="jg25174"/>
</dbReference>
<keyword evidence="3" id="KW-1185">Reference proteome</keyword>
<name>A0A915E2I9_9BILA</name>
<feature type="compositionally biased region" description="Pro residues" evidence="1">
    <location>
        <begin position="132"/>
        <end position="141"/>
    </location>
</feature>
<dbReference type="InterPro" id="IPR003124">
    <property type="entry name" value="WH2_dom"/>
</dbReference>
<dbReference type="Proteomes" id="UP000887574">
    <property type="component" value="Unplaced"/>
</dbReference>
<evidence type="ECO:0000313" key="3">
    <source>
        <dbReference type="Proteomes" id="UP000887574"/>
    </source>
</evidence>
<dbReference type="Pfam" id="PF02205">
    <property type="entry name" value="WH2"/>
    <property type="match status" value="1"/>
</dbReference>
<reference evidence="4" key="1">
    <citation type="submission" date="2022-11" db="UniProtKB">
        <authorList>
            <consortium name="WormBaseParasite"/>
        </authorList>
    </citation>
    <scope>IDENTIFICATION</scope>
</reference>
<accession>A0A915E2I9</accession>
<evidence type="ECO:0000313" key="4">
    <source>
        <dbReference type="WBParaSite" id="jg25174"/>
    </source>
</evidence>
<feature type="compositionally biased region" description="Polar residues" evidence="1">
    <location>
        <begin position="30"/>
        <end position="47"/>
    </location>
</feature>
<feature type="region of interest" description="Disordered" evidence="1">
    <location>
        <begin position="213"/>
        <end position="232"/>
    </location>
</feature>
<protein>
    <submittedName>
        <fullName evidence="4">WH2 domain-containing protein</fullName>
    </submittedName>
</protein>
<sequence>MPKGVWITHHHASVTLKYACDSPQRCVSSNTPCSQTATPTQTSTVANGSHGRPLPQPPPTYLLTIKKEVQLHSTHSTLPTVELGNCQWCLLTIQWSAPTLQQQYGQQRAPSSTTTPPSLLQGPPAANGGSGPPKPPPPPPMKIQAGPKLKHVDAPAPDKPPTATNPPNSRDNMMMQIKQGTQLKKLIQMIPEPQIGHSHSRLRWNSWSLSQSTGERRKNMMNSEDSDESAADNESEWKIEHFCKHIYSQLINPKIF</sequence>